<evidence type="ECO:0000313" key="2">
    <source>
        <dbReference type="EMBL" id="WPB83766.1"/>
    </source>
</evidence>
<accession>A0ABZ0PER5</accession>
<dbReference type="Pfam" id="PF02321">
    <property type="entry name" value="OEP"/>
    <property type="match status" value="1"/>
</dbReference>
<dbReference type="InterPro" id="IPR003423">
    <property type="entry name" value="OMP_efflux"/>
</dbReference>
<dbReference type="Proteomes" id="UP001305521">
    <property type="component" value="Chromosome"/>
</dbReference>
<dbReference type="SUPFAM" id="SSF56954">
    <property type="entry name" value="Outer membrane efflux proteins (OEP)"/>
    <property type="match status" value="1"/>
</dbReference>
<dbReference type="RefSeq" id="WP_318647723.1">
    <property type="nucleotide sequence ID" value="NZ_CP137852.1"/>
</dbReference>
<evidence type="ECO:0000313" key="3">
    <source>
        <dbReference type="Proteomes" id="UP001305521"/>
    </source>
</evidence>
<gene>
    <name evidence="2" type="ORF">R9Z33_16825</name>
</gene>
<name>A0ABZ0PER5_9PROT</name>
<proteinExistence type="inferred from homology"/>
<dbReference type="Gene3D" id="1.20.1600.10">
    <property type="entry name" value="Outer membrane efflux proteins (OEP)"/>
    <property type="match status" value="1"/>
</dbReference>
<protein>
    <submittedName>
        <fullName evidence="2">TolC family protein</fullName>
    </submittedName>
</protein>
<comment type="similarity">
    <text evidence="1">Belongs to the outer membrane factor (OMF) (TC 1.B.17) family.</text>
</comment>
<organism evidence="2 3">
    <name type="scientific">Sediminicoccus rosea</name>
    <dbReference type="NCBI Taxonomy" id="1225128"/>
    <lineage>
        <taxon>Bacteria</taxon>
        <taxon>Pseudomonadati</taxon>
        <taxon>Pseudomonadota</taxon>
        <taxon>Alphaproteobacteria</taxon>
        <taxon>Acetobacterales</taxon>
        <taxon>Roseomonadaceae</taxon>
        <taxon>Sediminicoccus</taxon>
    </lineage>
</organism>
<reference evidence="2 3" key="1">
    <citation type="submission" date="2023-11" db="EMBL/GenBank/DDBJ databases">
        <title>Arctic aerobic anoxygenic photoheterotroph Sediminicoccus rosea KRV36 adapts its photosynthesis to long days of polar summer.</title>
        <authorList>
            <person name="Tomasch J."/>
            <person name="Kopejtka K."/>
            <person name="Bily T."/>
            <person name="Gardiner A.T."/>
            <person name="Gardian Z."/>
            <person name="Shivaramu S."/>
            <person name="Koblizek M."/>
            <person name="Engelhardt F."/>
            <person name="Kaftan D."/>
        </authorList>
    </citation>
    <scope>NUCLEOTIDE SEQUENCE [LARGE SCALE GENOMIC DNA]</scope>
    <source>
        <strain evidence="2 3">R-30</strain>
    </source>
</reference>
<sequence>MPDTLCHDPERSCRTSFGKQGWSGVPHMRHILLITAALTWAVPGHAADIRAGFQAAIELNAELRGLVAQRAVIEARRQGAQAFLPAAPSISPSWRTTTFTQRTGFQEFEIGGEVPVWLPGESRALRGSVEAQTAQLDARIAEARITLAALVREAYWAWAAANAEREAAQARVTSARALERDLTRQVGAGQVPRADLLLAAADARDAEAMLTTAAGAARDAAIAFRTLTGTNPTQGQPERAAPPPSGEAALRALPAAIVARTSQDLARAEERLAQVRDRANPAVFGGWRRERDATGAPYVDRLLIGVRIPFAYAPQVNERIATARAEATLAEATLATVARTLAGADARARAQAGDAAAIAGLAEQRHRALAEQAGLGEASYRAGNLPFAEVVRVRAQIAQADAQRRRARVEQGRAASTINQTLGLEPQ</sequence>
<dbReference type="EMBL" id="CP137852">
    <property type="protein sequence ID" value="WPB83766.1"/>
    <property type="molecule type" value="Genomic_DNA"/>
</dbReference>
<keyword evidence="3" id="KW-1185">Reference proteome</keyword>
<evidence type="ECO:0000256" key="1">
    <source>
        <dbReference type="ARBA" id="ARBA00007613"/>
    </source>
</evidence>